<comment type="caution">
    <text evidence="1">The sequence shown here is derived from an EMBL/GenBank/DDBJ whole genome shotgun (WGS) entry which is preliminary data.</text>
</comment>
<name>A0ABR4DQI7_9PEZI</name>
<sequence length="88" mass="9984">QLPQQRNTAAADRPALLFGPSSILNSRPSSSFIITIQQQQHQPVRLSSFPVSRVHTTSALHLLYLRLFFVTLDPYFIRNLLSSLVDIH</sequence>
<proteinExistence type="predicted"/>
<evidence type="ECO:0000313" key="2">
    <source>
        <dbReference type="Proteomes" id="UP001600888"/>
    </source>
</evidence>
<protein>
    <submittedName>
        <fullName evidence="1">Uncharacterized protein</fullName>
    </submittedName>
</protein>
<organism evidence="1 2">
    <name type="scientific">Diaporthe vaccinii</name>
    <dbReference type="NCBI Taxonomy" id="105482"/>
    <lineage>
        <taxon>Eukaryota</taxon>
        <taxon>Fungi</taxon>
        <taxon>Dikarya</taxon>
        <taxon>Ascomycota</taxon>
        <taxon>Pezizomycotina</taxon>
        <taxon>Sordariomycetes</taxon>
        <taxon>Sordariomycetidae</taxon>
        <taxon>Diaporthales</taxon>
        <taxon>Diaporthaceae</taxon>
        <taxon>Diaporthe</taxon>
        <taxon>Diaporthe eres species complex</taxon>
    </lineage>
</organism>
<dbReference type="Proteomes" id="UP001600888">
    <property type="component" value="Unassembled WGS sequence"/>
</dbReference>
<keyword evidence="2" id="KW-1185">Reference proteome</keyword>
<gene>
    <name evidence="1" type="ORF">FJTKL_07376</name>
</gene>
<accession>A0ABR4DQI7</accession>
<dbReference type="EMBL" id="JBAWTH010000278">
    <property type="protein sequence ID" value="KAL2272196.1"/>
    <property type="molecule type" value="Genomic_DNA"/>
</dbReference>
<feature type="non-terminal residue" evidence="1">
    <location>
        <position position="1"/>
    </location>
</feature>
<evidence type="ECO:0000313" key="1">
    <source>
        <dbReference type="EMBL" id="KAL2272196.1"/>
    </source>
</evidence>
<reference evidence="1 2" key="1">
    <citation type="submission" date="2024-03" db="EMBL/GenBank/DDBJ databases">
        <title>A high-quality draft genome sequence of Diaporthe vaccinii, a causative agent of upright dieback and viscid rot disease in cranberry plants.</title>
        <authorList>
            <person name="Sarrasin M."/>
            <person name="Lang B.F."/>
            <person name="Burger G."/>
        </authorList>
    </citation>
    <scope>NUCLEOTIDE SEQUENCE [LARGE SCALE GENOMIC DNA]</scope>
    <source>
        <strain evidence="1 2">IS7</strain>
    </source>
</reference>